<reference evidence="2" key="1">
    <citation type="submission" date="2022-08" db="EMBL/GenBank/DDBJ databases">
        <title>Genomic analyses of the natural microbiome of Caenorhabditis elegans.</title>
        <authorList>
            <person name="Samuel B."/>
        </authorList>
    </citation>
    <scope>NUCLEOTIDE SEQUENCE</scope>
    <source>
        <strain evidence="2">BIGb0277</strain>
    </source>
</reference>
<dbReference type="InterPro" id="IPR029080">
    <property type="entry name" value="Imm40"/>
</dbReference>
<dbReference type="EMBL" id="JANUEK010000006">
    <property type="protein sequence ID" value="MCS4280729.1"/>
    <property type="molecule type" value="Genomic_DNA"/>
</dbReference>
<organism evidence="2 3">
    <name type="scientific">Stenotrophomonas rhizophila</name>
    <dbReference type="NCBI Taxonomy" id="216778"/>
    <lineage>
        <taxon>Bacteria</taxon>
        <taxon>Pseudomonadati</taxon>
        <taxon>Pseudomonadota</taxon>
        <taxon>Gammaproteobacteria</taxon>
        <taxon>Lysobacterales</taxon>
        <taxon>Lysobacteraceae</taxon>
        <taxon>Stenotrophomonas</taxon>
    </lineage>
</organism>
<name>A0AAW5PJI2_9GAMM</name>
<comment type="caution">
    <text evidence="2">The sequence shown here is derived from an EMBL/GenBank/DDBJ whole genome shotgun (WGS) entry which is preliminary data.</text>
</comment>
<dbReference type="Pfam" id="PF15569">
    <property type="entry name" value="Imm40"/>
    <property type="match status" value="1"/>
</dbReference>
<dbReference type="AlphaFoldDB" id="A0AAW5PJI2"/>
<sequence length="113" mass="12720">MVQYVWSEQVDSILGAGESLEMLGVRNWALDQAGALEAVGRLSCQQIAVTGGDVYRPKNGRLEPTYDNWYCNRNDGERMCEYVERSIDVARNYISDYPNSDGGTFFSLVPLAW</sequence>
<evidence type="ECO:0000313" key="3">
    <source>
        <dbReference type="Proteomes" id="UP001320691"/>
    </source>
</evidence>
<proteinExistence type="predicted"/>
<evidence type="ECO:0000259" key="1">
    <source>
        <dbReference type="Pfam" id="PF15569"/>
    </source>
</evidence>
<dbReference type="Proteomes" id="UP001320691">
    <property type="component" value="Unassembled WGS sequence"/>
</dbReference>
<accession>A0AAW5PJI2</accession>
<feature type="domain" description="Immunity protein 40" evidence="1">
    <location>
        <begin position="19"/>
        <end position="109"/>
    </location>
</feature>
<evidence type="ECO:0000313" key="2">
    <source>
        <dbReference type="EMBL" id="MCS4280729.1"/>
    </source>
</evidence>
<dbReference type="RefSeq" id="WP_259261371.1">
    <property type="nucleotide sequence ID" value="NZ_JANUEK010000006.1"/>
</dbReference>
<protein>
    <recommendedName>
        <fullName evidence="1">Immunity protein 40 domain-containing protein</fullName>
    </recommendedName>
</protein>
<gene>
    <name evidence="2" type="ORF">M2412_002723</name>
</gene>